<dbReference type="KEGG" id="bhan:CGC63_10205"/>
<evidence type="ECO:0008006" key="3">
    <source>
        <dbReference type="Google" id="ProtNLM"/>
    </source>
</evidence>
<keyword evidence="2" id="KW-1185">Reference proteome</keyword>
<gene>
    <name evidence="1" type="ORF">BLAHAN_05279</name>
</gene>
<dbReference type="Proteomes" id="UP000003755">
    <property type="component" value="Unassembled WGS sequence"/>
</dbReference>
<comment type="caution">
    <text evidence="1">The sequence shown here is derived from an EMBL/GenBank/DDBJ whole genome shotgun (WGS) entry which is preliminary data.</text>
</comment>
<accession>C9L7B7</accession>
<organism evidence="1 2">
    <name type="scientific">Blautia hansenii DSM 20583</name>
    <dbReference type="NCBI Taxonomy" id="537007"/>
    <lineage>
        <taxon>Bacteria</taxon>
        <taxon>Bacillati</taxon>
        <taxon>Bacillota</taxon>
        <taxon>Clostridia</taxon>
        <taxon>Lachnospirales</taxon>
        <taxon>Lachnospiraceae</taxon>
        <taxon>Blautia</taxon>
    </lineage>
</organism>
<evidence type="ECO:0000313" key="2">
    <source>
        <dbReference type="Proteomes" id="UP000003755"/>
    </source>
</evidence>
<dbReference type="RefSeq" id="WP_003020136.1">
    <property type="nucleotide sequence ID" value="NZ_GG698589.1"/>
</dbReference>
<dbReference type="HOGENOM" id="CLU_1381763_0_0_9"/>
<dbReference type="eggNOG" id="ENOG5033655">
    <property type="taxonomic scope" value="Bacteria"/>
</dbReference>
<evidence type="ECO:0000313" key="1">
    <source>
        <dbReference type="EMBL" id="EEX22001.1"/>
    </source>
</evidence>
<protein>
    <recommendedName>
        <fullName evidence="3">Phage major capsid protein, HK97 family</fullName>
    </recommendedName>
</protein>
<proteinExistence type="predicted"/>
<reference evidence="1" key="1">
    <citation type="submission" date="2009-09" db="EMBL/GenBank/DDBJ databases">
        <authorList>
            <person name="Weinstock G."/>
            <person name="Sodergren E."/>
            <person name="Clifton S."/>
            <person name="Fulton L."/>
            <person name="Fulton B."/>
            <person name="Courtney L."/>
            <person name="Fronick C."/>
            <person name="Harrison M."/>
            <person name="Strong C."/>
            <person name="Farmer C."/>
            <person name="Delahaunty K."/>
            <person name="Markovic C."/>
            <person name="Hall O."/>
            <person name="Minx P."/>
            <person name="Tomlinson C."/>
            <person name="Mitreva M."/>
            <person name="Nelson J."/>
            <person name="Hou S."/>
            <person name="Wollam A."/>
            <person name="Pepin K.H."/>
            <person name="Johnson M."/>
            <person name="Bhonagiri V."/>
            <person name="Nash W.E."/>
            <person name="Warren W."/>
            <person name="Chinwalla A."/>
            <person name="Mardis E.R."/>
            <person name="Wilson R.K."/>
        </authorList>
    </citation>
    <scope>NUCLEOTIDE SEQUENCE [LARGE SCALE GENOMIC DNA]</scope>
    <source>
        <strain evidence="1">DSM 20583</strain>
    </source>
</reference>
<sequence length="197" mass="21925">MTGKIDWAKFIQKIYEAYDKLVNDMVYKAVMAAGTKVLPSSQFNKTGKLDDTTKAQFVELIEDVQAATGDEVVIMGTKSALSKLNGMIATEWISNGMKDERHTTGRLGIWEGIRLVEIPQSFAPNDTSKKLVDNTKLLIMPVADNKFIKIFNEGEANIKEVNDGNTNMDMTIEYEFQKKMGVATIVGKKFGMWTIAG</sequence>
<dbReference type="EMBL" id="ABYU02000013">
    <property type="protein sequence ID" value="EEX22001.1"/>
    <property type="molecule type" value="Genomic_DNA"/>
</dbReference>
<name>C9L7B7_BLAHA</name>
<dbReference type="AlphaFoldDB" id="C9L7B7"/>
<dbReference type="STRING" id="537007.BLAHAN_05279"/>